<feature type="transmembrane region" description="Helical" evidence="9">
    <location>
        <begin position="343"/>
        <end position="365"/>
    </location>
</feature>
<dbReference type="EMBL" id="CAKOFQ010006802">
    <property type="protein sequence ID" value="CAH1972835.1"/>
    <property type="molecule type" value="Genomic_DNA"/>
</dbReference>
<feature type="transmembrane region" description="Helical" evidence="9">
    <location>
        <begin position="107"/>
        <end position="131"/>
    </location>
</feature>
<dbReference type="InterPro" id="IPR052192">
    <property type="entry name" value="Insect_Ionotropic_Sensory_Rcpt"/>
</dbReference>
<evidence type="ECO:0000256" key="6">
    <source>
        <dbReference type="ARBA" id="ARBA00023136"/>
    </source>
</evidence>
<keyword evidence="7" id="KW-0675">Receptor</keyword>
<dbReference type="Proteomes" id="UP001152888">
    <property type="component" value="Unassembled WGS sequence"/>
</dbReference>
<comment type="similarity">
    <text evidence="2">Belongs to the glutamate-gated ion channel (TC 1.A.10.1) family.</text>
</comment>
<keyword evidence="4 9" id="KW-0812">Transmembrane</keyword>
<evidence type="ECO:0000256" key="2">
    <source>
        <dbReference type="ARBA" id="ARBA00008685"/>
    </source>
</evidence>
<dbReference type="GO" id="GO:0015276">
    <property type="term" value="F:ligand-gated monoatomic ion channel activity"/>
    <property type="evidence" value="ECO:0007669"/>
    <property type="project" value="InterPro"/>
</dbReference>
<name>A0A9P0P9F1_ACAOB</name>
<keyword evidence="6 9" id="KW-0472">Membrane</keyword>
<comment type="caution">
    <text evidence="11">The sequence shown here is derived from an EMBL/GenBank/DDBJ whole genome shotgun (WGS) entry which is preliminary data.</text>
</comment>
<evidence type="ECO:0000256" key="4">
    <source>
        <dbReference type="ARBA" id="ARBA00022692"/>
    </source>
</evidence>
<dbReference type="GO" id="GO:0005886">
    <property type="term" value="C:plasma membrane"/>
    <property type="evidence" value="ECO:0007669"/>
    <property type="project" value="UniProtKB-SubCell"/>
</dbReference>
<gene>
    <name evidence="11" type="ORF">ACAOBT_LOCUS10223</name>
</gene>
<evidence type="ECO:0000259" key="10">
    <source>
        <dbReference type="Pfam" id="PF00060"/>
    </source>
</evidence>
<evidence type="ECO:0000256" key="9">
    <source>
        <dbReference type="SAM" id="Phobius"/>
    </source>
</evidence>
<keyword evidence="3" id="KW-1003">Cell membrane</keyword>
<feature type="transmembrane region" description="Helical" evidence="9">
    <location>
        <begin position="167"/>
        <end position="188"/>
    </location>
</feature>
<dbReference type="PANTHER" id="PTHR42643">
    <property type="entry name" value="IONOTROPIC RECEPTOR 20A-RELATED"/>
    <property type="match status" value="1"/>
</dbReference>
<dbReference type="OrthoDB" id="6819047at2759"/>
<protein>
    <recommendedName>
        <fullName evidence="10">Ionotropic glutamate receptor C-terminal domain-containing protein</fullName>
    </recommendedName>
</protein>
<dbReference type="Gene3D" id="1.10.287.70">
    <property type="match status" value="1"/>
</dbReference>
<dbReference type="InterPro" id="IPR001320">
    <property type="entry name" value="Iontro_rcpt_C"/>
</dbReference>
<reference evidence="11" key="1">
    <citation type="submission" date="2022-03" db="EMBL/GenBank/DDBJ databases">
        <authorList>
            <person name="Sayadi A."/>
        </authorList>
    </citation>
    <scope>NUCLEOTIDE SEQUENCE</scope>
</reference>
<evidence type="ECO:0000256" key="8">
    <source>
        <dbReference type="ARBA" id="ARBA00023180"/>
    </source>
</evidence>
<evidence type="ECO:0000256" key="3">
    <source>
        <dbReference type="ARBA" id="ARBA00022475"/>
    </source>
</evidence>
<keyword evidence="12" id="KW-1185">Reference proteome</keyword>
<keyword evidence="5 9" id="KW-1133">Transmembrane helix</keyword>
<dbReference type="Pfam" id="PF00060">
    <property type="entry name" value="Lig_chan"/>
    <property type="match status" value="1"/>
</dbReference>
<dbReference type="SUPFAM" id="SSF53850">
    <property type="entry name" value="Periplasmic binding protein-like II"/>
    <property type="match status" value="1"/>
</dbReference>
<dbReference type="PANTHER" id="PTHR42643:SF35">
    <property type="entry name" value="IONOTROPIC RECEPTOR 68A, ISOFORM A"/>
    <property type="match status" value="1"/>
</dbReference>
<organism evidence="11 12">
    <name type="scientific">Acanthoscelides obtectus</name>
    <name type="common">Bean weevil</name>
    <name type="synonym">Bruchus obtectus</name>
    <dbReference type="NCBI Taxonomy" id="200917"/>
    <lineage>
        <taxon>Eukaryota</taxon>
        <taxon>Metazoa</taxon>
        <taxon>Ecdysozoa</taxon>
        <taxon>Arthropoda</taxon>
        <taxon>Hexapoda</taxon>
        <taxon>Insecta</taxon>
        <taxon>Pterygota</taxon>
        <taxon>Neoptera</taxon>
        <taxon>Endopterygota</taxon>
        <taxon>Coleoptera</taxon>
        <taxon>Polyphaga</taxon>
        <taxon>Cucujiformia</taxon>
        <taxon>Chrysomeloidea</taxon>
        <taxon>Chrysomelidae</taxon>
        <taxon>Bruchinae</taxon>
        <taxon>Bruchini</taxon>
        <taxon>Acanthoscelides</taxon>
    </lineage>
</organism>
<feature type="transmembrane region" description="Helical" evidence="9">
    <location>
        <begin position="143"/>
        <end position="161"/>
    </location>
</feature>
<proteinExistence type="inferred from homology"/>
<accession>A0A9P0P9F1</accession>
<evidence type="ECO:0000313" key="11">
    <source>
        <dbReference type="EMBL" id="CAH1972835.1"/>
    </source>
</evidence>
<evidence type="ECO:0000313" key="12">
    <source>
        <dbReference type="Proteomes" id="UP001152888"/>
    </source>
</evidence>
<dbReference type="GO" id="GO:0050906">
    <property type="term" value="P:detection of stimulus involved in sensory perception"/>
    <property type="evidence" value="ECO:0007669"/>
    <property type="project" value="UniProtKB-ARBA"/>
</dbReference>
<evidence type="ECO:0000256" key="5">
    <source>
        <dbReference type="ARBA" id="ARBA00022989"/>
    </source>
</evidence>
<dbReference type="AlphaFoldDB" id="A0A9P0P9F1"/>
<evidence type="ECO:0000256" key="7">
    <source>
        <dbReference type="ARBA" id="ARBA00023170"/>
    </source>
</evidence>
<evidence type="ECO:0000256" key="1">
    <source>
        <dbReference type="ARBA" id="ARBA00004651"/>
    </source>
</evidence>
<feature type="domain" description="Ionotropic glutamate receptor C-terminal" evidence="10">
    <location>
        <begin position="118"/>
        <end position="351"/>
    </location>
</feature>
<sequence length="370" mass="42941">MNPIRVAYFLRKPHFYIDKNEEFVGDDKTVFVLFAYFLNASLDIRIFSNMSDLPNDVVVAIKEGHVDIMGNRLTQVFYIKNVDYSFPIGRDDKYFVVPKPQMISTDLLIVFMFTQTVWLAILITVFVLTILMYTVYRKSSNSSFLVVWGVLLSMSLAIFQTKTRFRYVLIMWICGSYILSSSFQANLIRSFVNTRYKNGIKTLDDLKASGLKIGLEKYFIDTSNATKDLCVKEQYIQMWETKIVERILRGDTSRAYFLGKDLSEHLIEECIYKNCGSRSFEMMPQTISSGVTVYHLRKKSFFTAKLDRFIILLHSSGLLKSRKPQNEYIPEKEKALRMPHFSAAFRALVVGYIVSMLVFTLELIIRNYGK</sequence>
<keyword evidence="8" id="KW-0325">Glycoprotein</keyword>
<comment type="subcellular location">
    <subcellularLocation>
        <location evidence="1">Cell membrane</location>
        <topology evidence="1">Multi-pass membrane protein</topology>
    </subcellularLocation>
</comment>